<keyword evidence="2" id="KW-1185">Reference proteome</keyword>
<gene>
    <name evidence="1" type="ORF">SAMN05444141_11351</name>
</gene>
<accession>A0A1I7DYZ1</accession>
<sequence>MFGRFRKKVTKQTIEMVRQQHAIFQHHHGIPPSFWQDEFVIGYYGAMISFVCQVVSQGRLSQTDKGYVLQDGFEALSNMNGSAIARRFTELSFQQPQSATFKNGVDNGSIVTLAIFGKTDPQDREIVEAAEIEAARIGIPLPTYLMMSLFFEPVKERFGLD</sequence>
<reference evidence="2" key="1">
    <citation type="submission" date="2016-10" db="EMBL/GenBank/DDBJ databases">
        <authorList>
            <person name="Varghese N."/>
            <person name="Submissions S."/>
        </authorList>
    </citation>
    <scope>NUCLEOTIDE SEQUENCE [LARGE SCALE GENOMIC DNA]</scope>
    <source>
        <strain evidence="2">DSM 17465</strain>
    </source>
</reference>
<evidence type="ECO:0000313" key="1">
    <source>
        <dbReference type="EMBL" id="SFU16873.1"/>
    </source>
</evidence>
<dbReference type="Proteomes" id="UP000183371">
    <property type="component" value="Unassembled WGS sequence"/>
</dbReference>
<organism evidence="1 2">
    <name type="scientific">Pseudovibrio denitrificans</name>
    <dbReference type="NCBI Taxonomy" id="258256"/>
    <lineage>
        <taxon>Bacteria</taxon>
        <taxon>Pseudomonadati</taxon>
        <taxon>Pseudomonadota</taxon>
        <taxon>Alphaproteobacteria</taxon>
        <taxon>Hyphomicrobiales</taxon>
        <taxon>Stappiaceae</taxon>
        <taxon>Pseudovibrio</taxon>
    </lineage>
</organism>
<evidence type="ECO:0000313" key="2">
    <source>
        <dbReference type="Proteomes" id="UP000183371"/>
    </source>
</evidence>
<proteinExistence type="predicted"/>
<dbReference type="EMBL" id="FPBD01000013">
    <property type="protein sequence ID" value="SFU16873.1"/>
    <property type="molecule type" value="Genomic_DNA"/>
</dbReference>
<dbReference type="RefSeq" id="WP_083417532.1">
    <property type="nucleotide sequence ID" value="NZ_FPBD01000013.1"/>
</dbReference>
<name>A0A1I7DYZ1_9HYPH</name>
<dbReference type="AlphaFoldDB" id="A0A1I7DYZ1"/>
<protein>
    <submittedName>
        <fullName evidence="1">Uncharacterized protein</fullName>
    </submittedName>
</protein>